<dbReference type="Proteomes" id="UP000093508">
    <property type="component" value="Unassembled WGS sequence"/>
</dbReference>
<dbReference type="RefSeq" id="WP_066693295.1">
    <property type="nucleotide sequence ID" value="NZ_FRBM01000003.1"/>
</dbReference>
<dbReference type="AlphaFoldDB" id="A0A1M6Z7N2"/>
<organism evidence="2 4">
    <name type="scientific">Chryseobacterium contaminans</name>
    <dbReference type="NCBI Taxonomy" id="1423959"/>
    <lineage>
        <taxon>Bacteria</taxon>
        <taxon>Pseudomonadati</taxon>
        <taxon>Bacteroidota</taxon>
        <taxon>Flavobacteriia</taxon>
        <taxon>Flavobacteriales</taxon>
        <taxon>Weeksellaceae</taxon>
        <taxon>Chryseobacterium group</taxon>
        <taxon>Chryseobacterium</taxon>
    </lineage>
</organism>
<keyword evidence="3" id="KW-1185">Reference proteome</keyword>
<sequence length="165" mass="19700">MEKLTRILISLFLFLILTECSPTPIEYSNKFSKLENENFTYFKGYSITYGEYLISNSNEKKDNERIFVKKGITGKIKNIKDIDNNSITKSETEIKSLEKLLDRFDKLDVSNLSVDDFQNIQFVFFLDKCSYTFFRLSDKNSLKDMNKTYFEKYKKDWYLYKQCSE</sequence>
<dbReference type="Proteomes" id="UP000184069">
    <property type="component" value="Unassembled WGS sequence"/>
</dbReference>
<gene>
    <name evidence="1" type="ORF">BBH99_18535</name>
    <name evidence="2" type="ORF">SAMN05444407_103117</name>
</gene>
<evidence type="ECO:0000313" key="1">
    <source>
        <dbReference type="EMBL" id="OCA79541.1"/>
    </source>
</evidence>
<dbReference type="EMBL" id="MAYF01000071">
    <property type="protein sequence ID" value="OCA79541.1"/>
    <property type="molecule type" value="Genomic_DNA"/>
</dbReference>
<accession>A0A1M6Z7N2</accession>
<dbReference type="EMBL" id="FRBM01000003">
    <property type="protein sequence ID" value="SHL26451.1"/>
    <property type="molecule type" value="Genomic_DNA"/>
</dbReference>
<dbReference type="STRING" id="1423959.SAMN05444407_103117"/>
<protein>
    <submittedName>
        <fullName evidence="2">Uncharacterized protein</fullName>
    </submittedName>
</protein>
<name>A0A1M6Z7N2_9FLAO</name>
<reference evidence="2 4" key="2">
    <citation type="submission" date="2016-11" db="EMBL/GenBank/DDBJ databases">
        <authorList>
            <person name="Jaros S."/>
            <person name="Januszkiewicz K."/>
            <person name="Wedrychowicz H."/>
        </authorList>
    </citation>
    <scope>NUCLEOTIDE SEQUENCE [LARGE SCALE GENOMIC DNA]</scope>
    <source>
        <strain evidence="2 4">DSM 27621</strain>
    </source>
</reference>
<evidence type="ECO:0000313" key="4">
    <source>
        <dbReference type="Proteomes" id="UP000184069"/>
    </source>
</evidence>
<proteinExistence type="predicted"/>
<evidence type="ECO:0000313" key="2">
    <source>
        <dbReference type="EMBL" id="SHL26451.1"/>
    </source>
</evidence>
<evidence type="ECO:0000313" key="3">
    <source>
        <dbReference type="Proteomes" id="UP000093508"/>
    </source>
</evidence>
<reference evidence="1 3" key="1">
    <citation type="submission" date="2016-07" db="EMBL/GenBank/DDBJ databases">
        <authorList>
            <person name="Jeong J.-J."/>
            <person name="Kim D.W."/>
            <person name="Sang M.K."/>
            <person name="Choi I.-G."/>
            <person name="Kim K.D."/>
        </authorList>
    </citation>
    <scope>NUCLEOTIDE SEQUENCE [LARGE SCALE GENOMIC DNA]</scope>
    <source>
        <strain evidence="1 3">C-26</strain>
    </source>
</reference>